<accession>A0ACB8CMS2</accession>
<keyword evidence="2" id="KW-1185">Reference proteome</keyword>
<organism evidence="1 2">
    <name type="scientific">Dermacentor silvarum</name>
    <name type="common">Tick</name>
    <dbReference type="NCBI Taxonomy" id="543639"/>
    <lineage>
        <taxon>Eukaryota</taxon>
        <taxon>Metazoa</taxon>
        <taxon>Ecdysozoa</taxon>
        <taxon>Arthropoda</taxon>
        <taxon>Chelicerata</taxon>
        <taxon>Arachnida</taxon>
        <taxon>Acari</taxon>
        <taxon>Parasitiformes</taxon>
        <taxon>Ixodida</taxon>
        <taxon>Ixodoidea</taxon>
        <taxon>Ixodidae</taxon>
        <taxon>Rhipicephalinae</taxon>
        <taxon>Dermacentor</taxon>
    </lineage>
</organism>
<protein>
    <submittedName>
        <fullName evidence="1">Uncharacterized protein</fullName>
    </submittedName>
</protein>
<proteinExistence type="predicted"/>
<dbReference type="EMBL" id="CM023475">
    <property type="protein sequence ID" value="KAH7946150.1"/>
    <property type="molecule type" value="Genomic_DNA"/>
</dbReference>
<sequence>MPDNSGKGVIHGIAPGTSVKTLIEGLYAPGHAILYARMLRTANSALITFEGEEATFVVYYMDGEKRCNLYRSVKQVCQLCRTVGHRGTVA</sequence>
<comment type="caution">
    <text evidence="1">The sequence shown here is derived from an EMBL/GenBank/DDBJ whole genome shotgun (WGS) entry which is preliminary data.</text>
</comment>
<evidence type="ECO:0000313" key="2">
    <source>
        <dbReference type="Proteomes" id="UP000821865"/>
    </source>
</evidence>
<reference evidence="1" key="1">
    <citation type="submission" date="2020-05" db="EMBL/GenBank/DDBJ databases">
        <title>Large-scale comparative analyses of tick genomes elucidate their genetic diversity and vector capacities.</title>
        <authorList>
            <person name="Jia N."/>
            <person name="Wang J."/>
            <person name="Shi W."/>
            <person name="Du L."/>
            <person name="Sun Y."/>
            <person name="Zhan W."/>
            <person name="Jiang J."/>
            <person name="Wang Q."/>
            <person name="Zhang B."/>
            <person name="Ji P."/>
            <person name="Sakyi L.B."/>
            <person name="Cui X."/>
            <person name="Yuan T."/>
            <person name="Jiang B."/>
            <person name="Yang W."/>
            <person name="Lam T.T.-Y."/>
            <person name="Chang Q."/>
            <person name="Ding S."/>
            <person name="Wang X."/>
            <person name="Zhu J."/>
            <person name="Ruan X."/>
            <person name="Zhao L."/>
            <person name="Wei J."/>
            <person name="Que T."/>
            <person name="Du C."/>
            <person name="Cheng J."/>
            <person name="Dai P."/>
            <person name="Han X."/>
            <person name="Huang E."/>
            <person name="Gao Y."/>
            <person name="Liu J."/>
            <person name="Shao H."/>
            <person name="Ye R."/>
            <person name="Li L."/>
            <person name="Wei W."/>
            <person name="Wang X."/>
            <person name="Wang C."/>
            <person name="Yang T."/>
            <person name="Huo Q."/>
            <person name="Li W."/>
            <person name="Guo W."/>
            <person name="Chen H."/>
            <person name="Zhou L."/>
            <person name="Ni X."/>
            <person name="Tian J."/>
            <person name="Zhou Y."/>
            <person name="Sheng Y."/>
            <person name="Liu T."/>
            <person name="Pan Y."/>
            <person name="Xia L."/>
            <person name="Li J."/>
            <person name="Zhao F."/>
            <person name="Cao W."/>
        </authorList>
    </citation>
    <scope>NUCLEOTIDE SEQUENCE</scope>
    <source>
        <strain evidence="1">Dsil-2018</strain>
    </source>
</reference>
<evidence type="ECO:0000313" key="1">
    <source>
        <dbReference type="EMBL" id="KAH7946150.1"/>
    </source>
</evidence>
<gene>
    <name evidence="1" type="ORF">HPB49_020698</name>
</gene>
<dbReference type="Proteomes" id="UP000821865">
    <property type="component" value="Chromosome 6"/>
</dbReference>
<name>A0ACB8CMS2_DERSI</name>